<dbReference type="SUPFAM" id="SSF46689">
    <property type="entry name" value="Homeodomain-like"/>
    <property type="match status" value="1"/>
</dbReference>
<proteinExistence type="predicted"/>
<evidence type="ECO:0000256" key="1">
    <source>
        <dbReference type="ARBA" id="ARBA00023015"/>
    </source>
</evidence>
<reference evidence="5" key="1">
    <citation type="submission" date="2021-06" db="EMBL/GenBank/DDBJ databases">
        <title>Bradyrhizobium sp. S2-11-2 Genome sequencing.</title>
        <authorList>
            <person name="Jin L."/>
        </authorList>
    </citation>
    <scope>NUCLEOTIDE SEQUENCE</scope>
    <source>
        <strain evidence="5">S2-11-2</strain>
    </source>
</reference>
<accession>A0A975RUK6</accession>
<dbReference type="GO" id="GO:0003700">
    <property type="term" value="F:DNA-binding transcription factor activity"/>
    <property type="evidence" value="ECO:0007669"/>
    <property type="project" value="InterPro"/>
</dbReference>
<feature type="domain" description="HTH araC/xylS-type" evidence="4">
    <location>
        <begin position="1"/>
        <end position="76"/>
    </location>
</feature>
<dbReference type="Gene3D" id="1.10.10.60">
    <property type="entry name" value="Homeodomain-like"/>
    <property type="match status" value="1"/>
</dbReference>
<dbReference type="EMBL" id="CP076135">
    <property type="protein sequence ID" value="QWG20775.1"/>
    <property type="molecule type" value="Genomic_DNA"/>
</dbReference>
<dbReference type="PRINTS" id="PR00032">
    <property type="entry name" value="HTHARAC"/>
</dbReference>
<keyword evidence="2" id="KW-0238">DNA-binding</keyword>
<dbReference type="Pfam" id="PF12833">
    <property type="entry name" value="HTH_18"/>
    <property type="match status" value="1"/>
</dbReference>
<dbReference type="Proteomes" id="UP000680805">
    <property type="component" value="Chromosome"/>
</dbReference>
<dbReference type="PROSITE" id="PS01124">
    <property type="entry name" value="HTH_ARAC_FAMILY_2"/>
    <property type="match status" value="1"/>
</dbReference>
<dbReference type="GO" id="GO:0043565">
    <property type="term" value="F:sequence-specific DNA binding"/>
    <property type="evidence" value="ECO:0007669"/>
    <property type="project" value="InterPro"/>
</dbReference>
<evidence type="ECO:0000313" key="6">
    <source>
        <dbReference type="Proteomes" id="UP000680805"/>
    </source>
</evidence>
<dbReference type="InterPro" id="IPR020449">
    <property type="entry name" value="Tscrpt_reg_AraC-type_HTH"/>
</dbReference>
<protein>
    <submittedName>
        <fullName evidence="5">Helix-turn-helix transcriptional regulator</fullName>
    </submittedName>
</protein>
<evidence type="ECO:0000256" key="3">
    <source>
        <dbReference type="ARBA" id="ARBA00023163"/>
    </source>
</evidence>
<dbReference type="InterPro" id="IPR009057">
    <property type="entry name" value="Homeodomain-like_sf"/>
</dbReference>
<keyword evidence="1" id="KW-0805">Transcription regulation</keyword>
<gene>
    <name evidence="5" type="ORF">KMZ68_06915</name>
</gene>
<dbReference type="SMART" id="SM00342">
    <property type="entry name" value="HTH_ARAC"/>
    <property type="match status" value="1"/>
</dbReference>
<dbReference type="PANTHER" id="PTHR43280">
    <property type="entry name" value="ARAC-FAMILY TRANSCRIPTIONAL REGULATOR"/>
    <property type="match status" value="1"/>
</dbReference>
<evidence type="ECO:0000256" key="2">
    <source>
        <dbReference type="ARBA" id="ARBA00023125"/>
    </source>
</evidence>
<dbReference type="InterPro" id="IPR018060">
    <property type="entry name" value="HTH_AraC"/>
</dbReference>
<dbReference type="KEGG" id="bsei:KMZ68_06915"/>
<sequence>MTSRYVRKLFESEDTSFSDFVREQRLSRAYRILIDRHHLVRTISSIAFDCGFGDLSYFNRSFRQRYGLTPSGVRELAQRGE</sequence>
<dbReference type="PANTHER" id="PTHR43280:SF31">
    <property type="entry name" value="TRANSCRIPTIONAL REGULATORY PROTEIN"/>
    <property type="match status" value="1"/>
</dbReference>
<evidence type="ECO:0000259" key="4">
    <source>
        <dbReference type="PROSITE" id="PS01124"/>
    </source>
</evidence>
<dbReference type="AlphaFoldDB" id="A0A975RUK6"/>
<organism evidence="5 6">
    <name type="scientific">Bradyrhizobium sediminis</name>
    <dbReference type="NCBI Taxonomy" id="2840469"/>
    <lineage>
        <taxon>Bacteria</taxon>
        <taxon>Pseudomonadati</taxon>
        <taxon>Pseudomonadota</taxon>
        <taxon>Alphaproteobacteria</taxon>
        <taxon>Hyphomicrobiales</taxon>
        <taxon>Nitrobacteraceae</taxon>
        <taxon>Bradyrhizobium</taxon>
    </lineage>
</organism>
<evidence type="ECO:0000313" key="5">
    <source>
        <dbReference type="EMBL" id="QWG20775.1"/>
    </source>
</evidence>
<keyword evidence="3" id="KW-0804">Transcription</keyword>
<name>A0A975RUK6_9BRAD</name>